<dbReference type="OrthoDB" id="25996at2"/>
<evidence type="ECO:0000256" key="2">
    <source>
        <dbReference type="SAM" id="SignalP"/>
    </source>
</evidence>
<keyword evidence="3" id="KW-0413">Isomerase</keyword>
<dbReference type="Gene3D" id="3.10.50.40">
    <property type="match status" value="1"/>
</dbReference>
<accession>A0A4Z1DY48</accession>
<dbReference type="Proteomes" id="UP000297318">
    <property type="component" value="Unassembled WGS sequence"/>
</dbReference>
<dbReference type="RefSeq" id="WP_135850100.1">
    <property type="nucleotide sequence ID" value="NZ_RHPJ01000003.1"/>
</dbReference>
<feature type="signal peptide" evidence="2">
    <location>
        <begin position="1"/>
        <end position="21"/>
    </location>
</feature>
<dbReference type="AlphaFoldDB" id="A0A4Z1DY48"/>
<name>A0A4Z1DY48_9MICO</name>
<evidence type="ECO:0000313" key="4">
    <source>
        <dbReference type="Proteomes" id="UP000297318"/>
    </source>
</evidence>
<comment type="caution">
    <text evidence="3">The sequence shown here is derived from an EMBL/GenBank/DDBJ whole genome shotgun (WGS) entry which is preliminary data.</text>
</comment>
<sequence>MTARRLVAAVAVGLLAVGGLASCRSEPEPTPTATAEIEVAGQFGVRPTITVPPGTEVEATSSGVLITGDGPVLADGDSVLLDYVAIDIATGETVADTYPELPEIRTLSAESLGQPLHALLQGVTVGSRVERIELGTAARPSPHVLVVDVLPVRATGQTREPEPGLPTVTLDETGAPAVTVPAEDPPTGSRFAVTVKGAGPQVGSEQSVVLQVMAVRWSDGAVVDSTWGSGPRAVPLADLGVALRGALVEQTVGSQVLVVAPPTDASSPDTLVYVVDVLATADVALDPAGTEGQTPATSPGVERPTDTPTTQ</sequence>
<organism evidence="3 4">
    <name type="scientific">Serinibacter arcticus</name>
    <dbReference type="NCBI Taxonomy" id="1655435"/>
    <lineage>
        <taxon>Bacteria</taxon>
        <taxon>Bacillati</taxon>
        <taxon>Actinomycetota</taxon>
        <taxon>Actinomycetes</taxon>
        <taxon>Micrococcales</taxon>
        <taxon>Beutenbergiaceae</taxon>
        <taxon>Serinibacter</taxon>
    </lineage>
</organism>
<dbReference type="InterPro" id="IPR046357">
    <property type="entry name" value="PPIase_dom_sf"/>
</dbReference>
<dbReference type="GO" id="GO:0003755">
    <property type="term" value="F:peptidyl-prolyl cis-trans isomerase activity"/>
    <property type="evidence" value="ECO:0007669"/>
    <property type="project" value="InterPro"/>
</dbReference>
<reference evidence="3 4" key="1">
    <citation type="submission" date="2018-11" db="EMBL/GenBank/DDBJ databases">
        <title>Complete genome sequencing of the Actinobacteria Serinibacter sp. K3-2.</title>
        <authorList>
            <person name="Rakitin A.L."/>
            <person name="Beletsky A.V."/>
            <person name="Mardanov A.V."/>
            <person name="Ravin N.V."/>
            <person name="Gromova A.S."/>
            <person name="Filippova S.N."/>
            <person name="Gal'Chenko V.F."/>
        </authorList>
    </citation>
    <scope>NUCLEOTIDE SEQUENCE [LARGE SCALE GENOMIC DNA]</scope>
    <source>
        <strain evidence="3 4">K3-2</strain>
    </source>
</reference>
<keyword evidence="2" id="KW-0732">Signal</keyword>
<dbReference type="EMBL" id="RHPJ01000003">
    <property type="protein sequence ID" value="TGO04514.1"/>
    <property type="molecule type" value="Genomic_DNA"/>
</dbReference>
<proteinExistence type="predicted"/>
<keyword evidence="4" id="KW-1185">Reference proteome</keyword>
<evidence type="ECO:0000313" key="3">
    <source>
        <dbReference type="EMBL" id="TGO04514.1"/>
    </source>
</evidence>
<dbReference type="SUPFAM" id="SSF54534">
    <property type="entry name" value="FKBP-like"/>
    <property type="match status" value="1"/>
</dbReference>
<feature type="region of interest" description="Disordered" evidence="1">
    <location>
        <begin position="287"/>
        <end position="311"/>
    </location>
</feature>
<gene>
    <name evidence="3" type="ORF">SERN_2107</name>
</gene>
<evidence type="ECO:0000256" key="1">
    <source>
        <dbReference type="SAM" id="MobiDB-lite"/>
    </source>
</evidence>
<feature type="chain" id="PRO_5038458638" evidence="2">
    <location>
        <begin position="22"/>
        <end position="311"/>
    </location>
</feature>
<dbReference type="PROSITE" id="PS51257">
    <property type="entry name" value="PROKAR_LIPOPROTEIN"/>
    <property type="match status" value="1"/>
</dbReference>
<protein>
    <submittedName>
        <fullName evidence="3">FKBP-type peptidyl-prolyl cis-trans isomerases 1</fullName>
    </submittedName>
</protein>